<protein>
    <recommendedName>
        <fullName evidence="3">Band 7 domain-containing protein</fullName>
    </recommendedName>
</protein>
<feature type="transmembrane region" description="Helical" evidence="2">
    <location>
        <begin position="6"/>
        <end position="27"/>
    </location>
</feature>
<dbReference type="EMBL" id="JQCQ01000033">
    <property type="protein sequence ID" value="KRO22945.1"/>
    <property type="molecule type" value="Genomic_DNA"/>
</dbReference>
<dbReference type="SUPFAM" id="SSF117892">
    <property type="entry name" value="Band 7/SPFH domain"/>
    <property type="match status" value="1"/>
</dbReference>
<gene>
    <name evidence="4" type="ORF">IV88_GL001074</name>
</gene>
<dbReference type="Proteomes" id="UP000051249">
    <property type="component" value="Unassembled WGS sequence"/>
</dbReference>
<accession>A0A0R2NAQ2</accession>
<organism evidence="4 5">
    <name type="scientific">Pediococcus argentinicus</name>
    <dbReference type="NCBI Taxonomy" id="480391"/>
    <lineage>
        <taxon>Bacteria</taxon>
        <taxon>Bacillati</taxon>
        <taxon>Bacillota</taxon>
        <taxon>Bacilli</taxon>
        <taxon>Lactobacillales</taxon>
        <taxon>Lactobacillaceae</taxon>
        <taxon>Pediococcus</taxon>
    </lineage>
</organism>
<dbReference type="PATRIC" id="fig|480391.4.peg.1090"/>
<keyword evidence="2" id="KW-0472">Membrane</keyword>
<feature type="domain" description="Band 7" evidence="3">
    <location>
        <begin position="22"/>
        <end position="180"/>
    </location>
</feature>
<dbReference type="OrthoDB" id="9809197at2"/>
<dbReference type="InterPro" id="IPR001107">
    <property type="entry name" value="Band_7"/>
</dbReference>
<dbReference type="Pfam" id="PF01145">
    <property type="entry name" value="Band_7"/>
    <property type="match status" value="1"/>
</dbReference>
<name>A0A0R2NAQ2_9LACO</name>
<dbReference type="CDD" id="cd08829">
    <property type="entry name" value="SPFH_paraslipin"/>
    <property type="match status" value="1"/>
</dbReference>
<keyword evidence="1" id="KW-0175">Coiled coil</keyword>
<evidence type="ECO:0000313" key="5">
    <source>
        <dbReference type="Proteomes" id="UP000051249"/>
    </source>
</evidence>
<evidence type="ECO:0000256" key="2">
    <source>
        <dbReference type="SAM" id="Phobius"/>
    </source>
</evidence>
<dbReference type="InterPro" id="IPR001972">
    <property type="entry name" value="Stomatin_HflK_fam"/>
</dbReference>
<keyword evidence="5" id="KW-1185">Reference proteome</keyword>
<dbReference type="Gene3D" id="3.30.479.30">
    <property type="entry name" value="Band 7 domain"/>
    <property type="match status" value="1"/>
</dbReference>
<dbReference type="PANTHER" id="PTHR43327:SF10">
    <property type="entry name" value="STOMATIN-LIKE PROTEIN 2, MITOCHONDRIAL"/>
    <property type="match status" value="1"/>
</dbReference>
<dbReference type="InterPro" id="IPR036013">
    <property type="entry name" value="Band_7/SPFH_dom_sf"/>
</dbReference>
<keyword evidence="2" id="KW-1133">Transmembrane helix</keyword>
<sequence>MGIVWGVVIVIVLAILIYILFHSFVIVHSGGVKVLERFGNYVQTLQPGLHLVIPVIYSVRETVSLRQTPLQIPPFQVITKENATVEIDVSLKYHVTDVEKYVYKNENSERSVVLDCQSNLRGIIGNKELNEVLNGTEAINADLFDSIKDITNGYGVAVDRINIGQLKANSEVQAAMDKLLTANRNKEATITSAEAQKESVRLEAEGQASQVEIAARAEANRIAKIAAAESNRIQTINNAVKESGLDDKMLQYLGLQEFGKLADGPSNTVIVPSNMTDLGNIPAAKKLWEASK</sequence>
<dbReference type="AlphaFoldDB" id="A0A0R2NAQ2"/>
<dbReference type="RefSeq" id="WP_057800268.1">
    <property type="nucleotide sequence ID" value="NZ_BJZZ01000033.1"/>
</dbReference>
<evidence type="ECO:0000313" key="4">
    <source>
        <dbReference type="EMBL" id="KRO22945.1"/>
    </source>
</evidence>
<dbReference type="GO" id="GO:0016020">
    <property type="term" value="C:membrane"/>
    <property type="evidence" value="ECO:0007669"/>
    <property type="project" value="InterPro"/>
</dbReference>
<comment type="caution">
    <text evidence="4">The sequence shown here is derived from an EMBL/GenBank/DDBJ whole genome shotgun (WGS) entry which is preliminary data.</text>
</comment>
<keyword evidence="2" id="KW-0812">Transmembrane</keyword>
<feature type="coiled-coil region" evidence="1">
    <location>
        <begin position="176"/>
        <end position="205"/>
    </location>
</feature>
<evidence type="ECO:0000256" key="1">
    <source>
        <dbReference type="SAM" id="Coils"/>
    </source>
</evidence>
<dbReference type="PANTHER" id="PTHR43327">
    <property type="entry name" value="STOMATIN-LIKE PROTEIN 2, MITOCHONDRIAL"/>
    <property type="match status" value="1"/>
</dbReference>
<dbReference type="PRINTS" id="PR00721">
    <property type="entry name" value="STOMATIN"/>
</dbReference>
<dbReference type="InterPro" id="IPR050710">
    <property type="entry name" value="Band7/mec-2_domain"/>
</dbReference>
<dbReference type="SMART" id="SM00244">
    <property type="entry name" value="PHB"/>
    <property type="match status" value="1"/>
</dbReference>
<reference evidence="4 5" key="1">
    <citation type="journal article" date="2015" name="Genome Announc.">
        <title>Expanding the biotechnology potential of lactobacilli through comparative genomics of 213 strains and associated genera.</title>
        <authorList>
            <person name="Sun Z."/>
            <person name="Harris H.M."/>
            <person name="McCann A."/>
            <person name="Guo C."/>
            <person name="Argimon S."/>
            <person name="Zhang W."/>
            <person name="Yang X."/>
            <person name="Jeffery I.B."/>
            <person name="Cooney J.C."/>
            <person name="Kagawa T.F."/>
            <person name="Liu W."/>
            <person name="Song Y."/>
            <person name="Salvetti E."/>
            <person name="Wrobel A."/>
            <person name="Rasinkangas P."/>
            <person name="Parkhill J."/>
            <person name="Rea M.C."/>
            <person name="O'Sullivan O."/>
            <person name="Ritari J."/>
            <person name="Douillard F.P."/>
            <person name="Paul Ross R."/>
            <person name="Yang R."/>
            <person name="Briner A.E."/>
            <person name="Felis G.E."/>
            <person name="de Vos W.M."/>
            <person name="Barrangou R."/>
            <person name="Klaenhammer T.R."/>
            <person name="Caufield P.W."/>
            <person name="Cui Y."/>
            <person name="Zhang H."/>
            <person name="O'Toole P.W."/>
        </authorList>
    </citation>
    <scope>NUCLEOTIDE SEQUENCE [LARGE SCALE GENOMIC DNA]</scope>
    <source>
        <strain evidence="4 5">DSM 23026</strain>
    </source>
</reference>
<proteinExistence type="predicted"/>
<evidence type="ECO:0000259" key="3">
    <source>
        <dbReference type="SMART" id="SM00244"/>
    </source>
</evidence>